<evidence type="ECO:0000313" key="1">
    <source>
        <dbReference type="EMBL" id="NIJ23731.1"/>
    </source>
</evidence>
<organism evidence="1 2">
    <name type="scientific">Sphingomonas japonica</name>
    <dbReference type="NCBI Taxonomy" id="511662"/>
    <lineage>
        <taxon>Bacteria</taxon>
        <taxon>Pseudomonadati</taxon>
        <taxon>Pseudomonadota</taxon>
        <taxon>Alphaproteobacteria</taxon>
        <taxon>Sphingomonadales</taxon>
        <taxon>Sphingomonadaceae</taxon>
        <taxon>Sphingomonas</taxon>
    </lineage>
</organism>
<keyword evidence="2" id="KW-1185">Reference proteome</keyword>
<dbReference type="Proteomes" id="UP000788153">
    <property type="component" value="Unassembled WGS sequence"/>
</dbReference>
<reference evidence="1 2" key="1">
    <citation type="submission" date="2020-03" db="EMBL/GenBank/DDBJ databases">
        <title>Genomic Encyclopedia of Type Strains, Phase IV (KMG-IV): sequencing the most valuable type-strain genomes for metagenomic binning, comparative biology and taxonomic classification.</title>
        <authorList>
            <person name="Goeker M."/>
        </authorList>
    </citation>
    <scope>NUCLEOTIDE SEQUENCE [LARGE SCALE GENOMIC DNA]</scope>
    <source>
        <strain evidence="1 2">DSM 22753</strain>
    </source>
</reference>
<dbReference type="InterPro" id="IPR053745">
    <property type="entry name" value="Viral_Tail_Comp_sf"/>
</dbReference>
<evidence type="ECO:0008006" key="3">
    <source>
        <dbReference type="Google" id="ProtNLM"/>
    </source>
</evidence>
<gene>
    <name evidence="1" type="ORF">FHT01_001273</name>
</gene>
<accession>A0ABX0TZI3</accession>
<dbReference type="Gene3D" id="3.30.2000.30">
    <property type="match status" value="1"/>
</dbReference>
<dbReference type="EMBL" id="JAASQP010000001">
    <property type="protein sequence ID" value="NIJ23731.1"/>
    <property type="molecule type" value="Genomic_DNA"/>
</dbReference>
<proteinExistence type="predicted"/>
<comment type="caution">
    <text evidence="1">The sequence shown here is derived from an EMBL/GenBank/DDBJ whole genome shotgun (WGS) entry which is preliminary data.</text>
</comment>
<dbReference type="RefSeq" id="WP_140231349.1">
    <property type="nucleotide sequence ID" value="NZ_BAAAEV010000001.1"/>
</dbReference>
<sequence length="133" mass="14062">MSVHEALTAALVATLRGDPACEGVGVFDAPPVRASPPFVEVTPPILADWGAKDRRGVEARLLIRIEDAGERPVRVRTLADAVGGVVAAGVAVPGWESGTAVLARSRIARRGDAKGDGRWIATIEFRMRLLESV</sequence>
<evidence type="ECO:0000313" key="2">
    <source>
        <dbReference type="Proteomes" id="UP000788153"/>
    </source>
</evidence>
<name>A0ABX0TZI3_9SPHN</name>
<protein>
    <recommendedName>
        <fullName evidence="3">DUF3168 domain-containing protein</fullName>
    </recommendedName>
</protein>